<evidence type="ECO:0000313" key="13">
    <source>
        <dbReference type="EMBL" id="AFZ79520.1"/>
    </source>
</evidence>
<feature type="active site" evidence="10">
    <location>
        <position position="281"/>
    </location>
</feature>
<dbReference type="OrthoDB" id="418595at2759"/>
<feature type="active site" description="Nucleophile" evidence="10">
    <location>
        <position position="229"/>
    </location>
</feature>
<proteinExistence type="inferred from homology"/>
<dbReference type="SUPFAM" id="SSF144091">
    <property type="entry name" value="Rhomboid-like"/>
    <property type="match status" value="1"/>
</dbReference>
<dbReference type="InterPro" id="IPR002610">
    <property type="entry name" value="Peptidase_S54_rhomboid-like"/>
</dbReference>
<keyword evidence="9 11" id="KW-0472">Membrane</keyword>
<evidence type="ECO:0000256" key="4">
    <source>
        <dbReference type="ARBA" id="ARBA00022670"/>
    </source>
</evidence>
<dbReference type="Pfam" id="PF01694">
    <property type="entry name" value="Rhomboid"/>
    <property type="match status" value="1"/>
</dbReference>
<dbReference type="EC" id="3.4.21.105" evidence="11"/>
<dbReference type="AlphaFoldDB" id="L0AVF0"/>
<evidence type="ECO:0000256" key="10">
    <source>
        <dbReference type="PIRSR" id="PIRSR037023-1"/>
    </source>
</evidence>
<evidence type="ECO:0000313" key="14">
    <source>
        <dbReference type="Proteomes" id="UP000031512"/>
    </source>
</evidence>
<evidence type="ECO:0000256" key="2">
    <source>
        <dbReference type="ARBA" id="ARBA00004141"/>
    </source>
</evidence>
<evidence type="ECO:0000256" key="3">
    <source>
        <dbReference type="ARBA" id="ARBA00009045"/>
    </source>
</evidence>
<accession>L0AVF0</accession>
<evidence type="ECO:0000256" key="1">
    <source>
        <dbReference type="ARBA" id="ARBA00000156"/>
    </source>
</evidence>
<name>L0AVF0_THEEQ</name>
<keyword evidence="8 11" id="KW-1133">Transmembrane helix</keyword>
<feature type="transmembrane region" description="Helical" evidence="11">
    <location>
        <begin position="385"/>
        <end position="407"/>
    </location>
</feature>
<comment type="caution">
    <text evidence="11">Lacks conserved residue(s) required for the propagation of feature annotation.</text>
</comment>
<dbReference type="GO" id="GO:0016020">
    <property type="term" value="C:membrane"/>
    <property type="evidence" value="ECO:0007669"/>
    <property type="project" value="UniProtKB-SubCell"/>
</dbReference>
<keyword evidence="7 11" id="KW-0720">Serine protease</keyword>
<evidence type="ECO:0000259" key="12">
    <source>
        <dbReference type="Pfam" id="PF01694"/>
    </source>
</evidence>
<reference evidence="13 14" key="1">
    <citation type="journal article" date="2012" name="BMC Genomics">
        <title>Comparative genomic analysis and phylogenetic position of Theileria equi.</title>
        <authorList>
            <person name="Kappmeyer L.S."/>
            <person name="Thiagarajan M."/>
            <person name="Herndon D.R."/>
            <person name="Ramsay J.D."/>
            <person name="Caler E."/>
            <person name="Djikeng A."/>
            <person name="Gillespie J.J."/>
            <person name="Lau A.O."/>
            <person name="Roalson E.H."/>
            <person name="Silva J.C."/>
            <person name="Silva M.G."/>
            <person name="Suarez C.E."/>
            <person name="Ueti M.W."/>
            <person name="Nene V.M."/>
            <person name="Mealey R.H."/>
            <person name="Knowles D.P."/>
            <person name="Brayton K.A."/>
        </authorList>
    </citation>
    <scope>NUCLEOTIDE SEQUENCE [LARGE SCALE GENOMIC DNA]</scope>
    <source>
        <strain evidence="13 14">WA</strain>
    </source>
</reference>
<dbReference type="RefSeq" id="XP_004829186.1">
    <property type="nucleotide sequence ID" value="XM_004829129.1"/>
</dbReference>
<feature type="domain" description="Peptidase S54 rhomboid" evidence="12">
    <location>
        <begin position="160"/>
        <end position="297"/>
    </location>
</feature>
<dbReference type="InterPro" id="IPR022764">
    <property type="entry name" value="Peptidase_S54_rhomboid_dom"/>
</dbReference>
<comment type="subcellular location">
    <subcellularLocation>
        <location evidence="2 11">Membrane</location>
        <topology evidence="2 11">Multi-pass membrane protein</topology>
    </subcellularLocation>
</comment>
<comment type="function">
    <text evidence="11">Serine protease involved in intramembrane proteolysis.</text>
</comment>
<comment type="similarity">
    <text evidence="3 11">Belongs to the peptidase S54 family.</text>
</comment>
<feature type="transmembrane region" description="Helical" evidence="11">
    <location>
        <begin position="254"/>
        <end position="276"/>
    </location>
</feature>
<dbReference type="PANTHER" id="PTHR22936">
    <property type="entry name" value="RHOMBOID-RELATED"/>
    <property type="match status" value="1"/>
</dbReference>
<dbReference type="EMBL" id="CP001669">
    <property type="protein sequence ID" value="AFZ79520.1"/>
    <property type="molecule type" value="Genomic_DNA"/>
</dbReference>
<gene>
    <name evidence="13" type="ORF">BEWA_023690</name>
</gene>
<comment type="catalytic activity">
    <reaction evidence="1 11">
        <text>Cleaves type-1 transmembrane domains using a catalytic dyad composed of serine and histidine that are contributed by different transmembrane domains.</text>
        <dbReference type="EC" id="3.4.21.105"/>
    </reaction>
</comment>
<feature type="transmembrane region" description="Helical" evidence="11">
    <location>
        <begin position="42"/>
        <end position="66"/>
    </location>
</feature>
<dbReference type="STRING" id="1537102.L0AVF0"/>
<dbReference type="Proteomes" id="UP000031512">
    <property type="component" value="Chromosome 1"/>
</dbReference>
<evidence type="ECO:0000256" key="5">
    <source>
        <dbReference type="ARBA" id="ARBA00022692"/>
    </source>
</evidence>
<keyword evidence="6 11" id="KW-0378">Hydrolase</keyword>
<organism evidence="13 14">
    <name type="scientific">Theileria equi strain WA</name>
    <dbReference type="NCBI Taxonomy" id="1537102"/>
    <lineage>
        <taxon>Eukaryota</taxon>
        <taxon>Sar</taxon>
        <taxon>Alveolata</taxon>
        <taxon>Apicomplexa</taxon>
        <taxon>Aconoidasida</taxon>
        <taxon>Piroplasmida</taxon>
        <taxon>Theileriidae</taxon>
        <taxon>Theileria</taxon>
    </lineage>
</organism>
<dbReference type="GeneID" id="15806137"/>
<feature type="transmembrane region" description="Helical" evidence="11">
    <location>
        <begin position="231"/>
        <end position="248"/>
    </location>
</feature>
<keyword evidence="4 11" id="KW-0645">Protease</keyword>
<dbReference type="GO" id="GO:0006508">
    <property type="term" value="P:proteolysis"/>
    <property type="evidence" value="ECO:0007669"/>
    <property type="project" value="UniProtKB-KW"/>
</dbReference>
<evidence type="ECO:0000256" key="7">
    <source>
        <dbReference type="ARBA" id="ARBA00022825"/>
    </source>
</evidence>
<protein>
    <recommendedName>
        <fullName evidence="11">Rhomboid-like protease</fullName>
        <ecNumber evidence="11">3.4.21.105</ecNumber>
    </recommendedName>
</protein>
<dbReference type="Gene3D" id="1.20.1540.10">
    <property type="entry name" value="Rhomboid-like"/>
    <property type="match status" value="1"/>
</dbReference>
<dbReference type="KEGG" id="beq:BEWA_023690"/>
<evidence type="ECO:0000256" key="11">
    <source>
        <dbReference type="RuleBase" id="RU362115"/>
    </source>
</evidence>
<dbReference type="PANTHER" id="PTHR22936:SF69">
    <property type="entry name" value="RHOMBOID-LIKE PROTEIN"/>
    <property type="match status" value="1"/>
</dbReference>
<keyword evidence="5 11" id="KW-0812">Transmembrane</keyword>
<evidence type="ECO:0000256" key="6">
    <source>
        <dbReference type="ARBA" id="ARBA00022801"/>
    </source>
</evidence>
<dbReference type="InterPro" id="IPR017092">
    <property type="entry name" value="Pept_S54_Rhomboid-like_Rom4/5"/>
</dbReference>
<evidence type="ECO:0000256" key="8">
    <source>
        <dbReference type="ARBA" id="ARBA00022989"/>
    </source>
</evidence>
<dbReference type="PIRSF" id="PIRSF037023">
    <property type="entry name" value="Rhomboid-like_ROM4_ROM5"/>
    <property type="match status" value="1"/>
</dbReference>
<feature type="transmembrane region" description="Helical" evidence="11">
    <location>
        <begin position="198"/>
        <end position="219"/>
    </location>
</feature>
<dbReference type="GO" id="GO:0004252">
    <property type="term" value="F:serine-type endopeptidase activity"/>
    <property type="evidence" value="ECO:0007669"/>
    <property type="project" value="InterPro"/>
</dbReference>
<evidence type="ECO:0000256" key="9">
    <source>
        <dbReference type="ARBA" id="ARBA00023136"/>
    </source>
</evidence>
<keyword evidence="14" id="KW-1185">Reference proteome</keyword>
<dbReference type="InterPro" id="IPR035952">
    <property type="entry name" value="Rhomboid-like_sf"/>
</dbReference>
<dbReference type="eggNOG" id="KOG2289">
    <property type="taxonomic scope" value="Eukaryota"/>
</dbReference>
<dbReference type="VEuPathDB" id="PiroplasmaDB:BEWA_023690"/>
<sequence length="492" mass="55675">MTDATINETEVVTRRAPINPFERLRSKKGRAVNDPKLKNNPLYGRLIVCSVTTAAIIFVFLAELVFNKVTFNGRCISKVLYPRPLNGKVKPPYLVELGYGACEYNLQTRAADRVFFGTDASDKGWPIEPSGASKAAWDSPNFRIFESVGGLSANLIRNYGEWFRLVWSMFLHGGWMHIAFNVCSQVQILWIVEPDWGFWRTFILFFISGIGGNLMSAVLDPCGVTVGSSGALYGLYGALIPYCIEYWNTLPHPIFIIIFLIVSIFVGLLTGLSGYIDNYAHLGGCMFGLLWGFTTIRSVSIFDRCAIYEKCLLSPVFSWMLTKKYKAKLELSIVLKKKHLCRRREELEARKKAVKNGLTAKYIAKIKKSLDSEGSPPFKMRLREWVVRCTCGIVMVLILIILSTLLFNSRLYSKFRPWGQLKLRGWHSCHCCFVKKLKIFANADTAKDIFWCWNDKRDAQEYCRDTDKGVGLIESSANVALNLVEDLGNAFA</sequence>